<dbReference type="Proteomes" id="UP000777438">
    <property type="component" value="Unassembled WGS sequence"/>
</dbReference>
<evidence type="ECO:0000313" key="2">
    <source>
        <dbReference type="EMBL" id="KAH6894627.1"/>
    </source>
</evidence>
<evidence type="ECO:0008006" key="4">
    <source>
        <dbReference type="Google" id="ProtNLM"/>
    </source>
</evidence>
<dbReference type="EMBL" id="JAGPYM010000005">
    <property type="protein sequence ID" value="KAH6894627.1"/>
    <property type="molecule type" value="Genomic_DNA"/>
</dbReference>
<keyword evidence="3" id="KW-1185">Reference proteome</keyword>
<reference evidence="2 3" key="1">
    <citation type="journal article" date="2021" name="Nat. Commun.">
        <title>Genetic determinants of endophytism in the Arabidopsis root mycobiome.</title>
        <authorList>
            <person name="Mesny F."/>
            <person name="Miyauchi S."/>
            <person name="Thiergart T."/>
            <person name="Pickel B."/>
            <person name="Atanasova L."/>
            <person name="Karlsson M."/>
            <person name="Huettel B."/>
            <person name="Barry K.W."/>
            <person name="Haridas S."/>
            <person name="Chen C."/>
            <person name="Bauer D."/>
            <person name="Andreopoulos W."/>
            <person name="Pangilinan J."/>
            <person name="LaButti K."/>
            <person name="Riley R."/>
            <person name="Lipzen A."/>
            <person name="Clum A."/>
            <person name="Drula E."/>
            <person name="Henrissat B."/>
            <person name="Kohler A."/>
            <person name="Grigoriev I.V."/>
            <person name="Martin F.M."/>
            <person name="Hacquard S."/>
        </authorList>
    </citation>
    <scope>NUCLEOTIDE SEQUENCE [LARGE SCALE GENOMIC DNA]</scope>
    <source>
        <strain evidence="2 3">MPI-CAGE-CH-0241</strain>
    </source>
</reference>
<proteinExistence type="predicted"/>
<dbReference type="PANTHER" id="PTHR37012">
    <property type="entry name" value="B-ZIP TRANSCRIPTION FACTOR (EUROFUNG)-RELATED"/>
    <property type="match status" value="1"/>
</dbReference>
<sequence>MPDSVNKRELANASRRVANMTASQIESKRSIDRANQRYCRAKRRTQMEELQSKVDALTRELEDTRRQLRTYQERDKTWSGALTTLRLAGNSTEPQPQGSSSVTVAFDQNTFGDAFDSSYYQPTPLDFTTGINVNLLDPTLELDSSIPGLGDQSAFQQTLSPGPPSRPLPWANHFTLDKFDPPFTTAESAEWKLIPPLIAATTQLDQVILGTTETLRLRGFKAPKKESQFPSISSLLNPTAAAQENSEEEEEECSISNAAAAQVGRSPVKALLARVGFMYVLSHLLRWYICRTKESYDQLPEYIRPTLLQRTIPHPPWIDVIVWPEVRDAIIQHMDWSRFLELRAATAKSLCVGWPNRDLRSVFESVDGKNYRLTSSFEQHLRNSDNWTVGADAQDMFPFLKPVCR</sequence>
<protein>
    <recommendedName>
        <fullName evidence="4">BZIP domain-containing protein</fullName>
    </recommendedName>
</protein>
<dbReference type="InterPro" id="IPR021833">
    <property type="entry name" value="DUF3425"/>
</dbReference>
<feature type="non-terminal residue" evidence="2">
    <location>
        <position position="405"/>
    </location>
</feature>
<keyword evidence="1" id="KW-0175">Coiled coil</keyword>
<dbReference type="AlphaFoldDB" id="A0A9P8WBQ0"/>
<dbReference type="Pfam" id="PF11905">
    <property type="entry name" value="DUF3425"/>
    <property type="match status" value="1"/>
</dbReference>
<dbReference type="PANTHER" id="PTHR37012:SF2">
    <property type="entry name" value="BZIP DOMAIN-CONTAINING PROTEIN-RELATED"/>
    <property type="match status" value="1"/>
</dbReference>
<name>A0A9P8WBQ0_9HYPO</name>
<feature type="coiled-coil region" evidence="1">
    <location>
        <begin position="40"/>
        <end position="74"/>
    </location>
</feature>
<accession>A0A9P8WBQ0</accession>
<dbReference type="OrthoDB" id="4161589at2759"/>
<organism evidence="2 3">
    <name type="scientific">Thelonectria olida</name>
    <dbReference type="NCBI Taxonomy" id="1576542"/>
    <lineage>
        <taxon>Eukaryota</taxon>
        <taxon>Fungi</taxon>
        <taxon>Dikarya</taxon>
        <taxon>Ascomycota</taxon>
        <taxon>Pezizomycotina</taxon>
        <taxon>Sordariomycetes</taxon>
        <taxon>Hypocreomycetidae</taxon>
        <taxon>Hypocreales</taxon>
        <taxon>Nectriaceae</taxon>
        <taxon>Thelonectria</taxon>
    </lineage>
</organism>
<evidence type="ECO:0000256" key="1">
    <source>
        <dbReference type="SAM" id="Coils"/>
    </source>
</evidence>
<dbReference type="CDD" id="cd14688">
    <property type="entry name" value="bZIP_YAP"/>
    <property type="match status" value="1"/>
</dbReference>
<comment type="caution">
    <text evidence="2">The sequence shown here is derived from an EMBL/GenBank/DDBJ whole genome shotgun (WGS) entry which is preliminary data.</text>
</comment>
<evidence type="ECO:0000313" key="3">
    <source>
        <dbReference type="Proteomes" id="UP000777438"/>
    </source>
</evidence>
<gene>
    <name evidence="2" type="ORF">B0T10DRAFT_590302</name>
</gene>